<organism evidence="5 6">
    <name type="scientific">Proteobacteria bacterium 228</name>
    <dbReference type="NCBI Taxonomy" id="2083153"/>
    <lineage>
        <taxon>Bacteria</taxon>
        <taxon>Pseudomonadati</taxon>
        <taxon>Pseudomonadota</taxon>
    </lineage>
</organism>
<evidence type="ECO:0000256" key="1">
    <source>
        <dbReference type="ARBA" id="ARBA00006284"/>
    </source>
</evidence>
<evidence type="ECO:0000313" key="5">
    <source>
        <dbReference type="EMBL" id="PPC75293.1"/>
    </source>
</evidence>
<dbReference type="GO" id="GO:0031388">
    <property type="term" value="P:organic acid phosphorylation"/>
    <property type="evidence" value="ECO:0007669"/>
    <property type="project" value="UniProtKB-UniRule"/>
</dbReference>
<dbReference type="PIRSF" id="PIRSF006078">
    <property type="entry name" value="GlxK"/>
    <property type="match status" value="1"/>
</dbReference>
<comment type="similarity">
    <text evidence="1 4">Belongs to the glycerate kinase type-1 family.</text>
</comment>
<reference evidence="5 6" key="1">
    <citation type="submission" date="2018-02" db="EMBL/GenBank/DDBJ databases">
        <title>novel marine gammaproteobacteria from coastal saline agro ecosystem.</title>
        <authorList>
            <person name="Krishnan R."/>
            <person name="Ramesh Kumar N."/>
        </authorList>
    </citation>
    <scope>NUCLEOTIDE SEQUENCE [LARGE SCALE GENOMIC DNA]</scope>
    <source>
        <strain evidence="5 6">228</strain>
    </source>
</reference>
<protein>
    <submittedName>
        <fullName evidence="5">Glycerate kinase</fullName>
    </submittedName>
</protein>
<dbReference type="Pfam" id="PF02595">
    <property type="entry name" value="Gly_kinase"/>
    <property type="match status" value="1"/>
</dbReference>
<accession>A0A2S5KKX2</accession>
<keyword evidence="2 4" id="KW-0808">Transferase</keyword>
<dbReference type="SUPFAM" id="SSF110738">
    <property type="entry name" value="Glycerate kinase I"/>
    <property type="match status" value="1"/>
</dbReference>
<proteinExistence type="inferred from homology"/>
<dbReference type="Gene3D" id="3.90.1510.10">
    <property type="entry name" value="Glycerate kinase, domain 2"/>
    <property type="match status" value="1"/>
</dbReference>
<dbReference type="InterPro" id="IPR036129">
    <property type="entry name" value="Glycerate_kinase_sf"/>
</dbReference>
<keyword evidence="3 4" id="KW-0418">Kinase</keyword>
<dbReference type="InterPro" id="IPR018197">
    <property type="entry name" value="Glycerate_kinase_RE-like"/>
</dbReference>
<dbReference type="Proteomes" id="UP000238196">
    <property type="component" value="Unassembled WGS sequence"/>
</dbReference>
<name>A0A2S5KKX2_9PROT</name>
<dbReference type="EMBL" id="PRLP01000106">
    <property type="protein sequence ID" value="PPC75293.1"/>
    <property type="molecule type" value="Genomic_DNA"/>
</dbReference>
<dbReference type="InterPro" id="IPR004381">
    <property type="entry name" value="Glycerate_kinase"/>
</dbReference>
<dbReference type="OrthoDB" id="9774290at2"/>
<dbReference type="NCBIfam" id="TIGR00045">
    <property type="entry name" value="glycerate kinase"/>
    <property type="match status" value="1"/>
</dbReference>
<evidence type="ECO:0000256" key="4">
    <source>
        <dbReference type="PIRNR" id="PIRNR006078"/>
    </source>
</evidence>
<dbReference type="InterPro" id="IPR018193">
    <property type="entry name" value="Glyc_kinase_flavodox-like_fold"/>
</dbReference>
<evidence type="ECO:0000256" key="2">
    <source>
        <dbReference type="ARBA" id="ARBA00022679"/>
    </source>
</evidence>
<sequence length="404" mass="42735">MHASCKPFINVIRPSGHAMKLLIAPAAFKGSLTALQAAQAIEAGWTKVFARHQLTLFPFANGGEGTAALLTQQRQGTLHHYEVRDPLGRPVQAALGLVDNGQTAVIDVASASGLHCLQREQRDPIHASSYGTGQLIRHALDLGVGKIIVGLGDSATNEAGAGLFQALGGRLFDAHGNLLGDPCQGGNMLELAQVFHIDLSEFDPRIAKTRFELACDVSNPILGADGATRVYGPQKGVAEDQMPAFEAALTAVAAVLHRDLGIDVTRRAHSGAAGGIGAMLMVACRASAFPGASYVMEACGLEQKVAEADLILTGEGQSDQRSAQEKVPLLVLDLARRQRKQAIMLSGAIRDASNLMLSWPAASMFATLTENKAWEDMLASAGADLEMCAYNLARTLKMARELPL</sequence>
<dbReference type="Gene3D" id="3.40.50.10350">
    <property type="entry name" value="Glycerate kinase, domain 1"/>
    <property type="match status" value="1"/>
</dbReference>
<evidence type="ECO:0000256" key="3">
    <source>
        <dbReference type="ARBA" id="ARBA00022777"/>
    </source>
</evidence>
<evidence type="ECO:0000313" key="6">
    <source>
        <dbReference type="Proteomes" id="UP000238196"/>
    </source>
</evidence>
<dbReference type="PANTHER" id="PTHR21599:SF0">
    <property type="entry name" value="GLYCERATE KINASE"/>
    <property type="match status" value="1"/>
</dbReference>
<dbReference type="AlphaFoldDB" id="A0A2S5KKX2"/>
<gene>
    <name evidence="5" type="ORF">C4K68_21920</name>
</gene>
<comment type="caution">
    <text evidence="5">The sequence shown here is derived from an EMBL/GenBank/DDBJ whole genome shotgun (WGS) entry which is preliminary data.</text>
</comment>
<dbReference type="PANTHER" id="PTHR21599">
    <property type="entry name" value="GLYCERATE KINASE"/>
    <property type="match status" value="1"/>
</dbReference>
<dbReference type="GO" id="GO:0008887">
    <property type="term" value="F:glycerate kinase activity"/>
    <property type="evidence" value="ECO:0007669"/>
    <property type="project" value="UniProtKB-UniRule"/>
</dbReference>